<feature type="domain" description="Kinesin motor" evidence="9">
    <location>
        <begin position="8"/>
        <end position="321"/>
    </location>
</feature>
<dbReference type="OrthoDB" id="123929at2759"/>
<dbReference type="Pfam" id="PF00225">
    <property type="entry name" value="Kinesin"/>
    <property type="match status" value="1"/>
</dbReference>
<dbReference type="GO" id="GO:0051231">
    <property type="term" value="P:spindle elongation"/>
    <property type="evidence" value="ECO:0007669"/>
    <property type="project" value="TreeGrafter"/>
</dbReference>
<dbReference type="AlphaFoldDB" id="A0A0S4JLW3"/>
<keyword evidence="2" id="KW-0963">Cytoplasm</keyword>
<evidence type="ECO:0000256" key="6">
    <source>
        <dbReference type="PROSITE-ProRule" id="PRU00283"/>
    </source>
</evidence>
<dbReference type="GO" id="GO:0007052">
    <property type="term" value="P:mitotic spindle organization"/>
    <property type="evidence" value="ECO:0007669"/>
    <property type="project" value="TreeGrafter"/>
</dbReference>
<dbReference type="GO" id="GO:0003777">
    <property type="term" value="F:microtubule motor activity"/>
    <property type="evidence" value="ECO:0007669"/>
    <property type="project" value="InterPro"/>
</dbReference>
<keyword evidence="11" id="KW-1185">Reference proteome</keyword>
<dbReference type="GO" id="GO:0005524">
    <property type="term" value="F:ATP binding"/>
    <property type="evidence" value="ECO:0007669"/>
    <property type="project" value="UniProtKB-UniRule"/>
</dbReference>
<comment type="similarity">
    <text evidence="6 7">Belongs to the TRAFAC class myosin-kinesin ATPase superfamily. Kinesin family.</text>
</comment>
<dbReference type="PROSITE" id="PS00411">
    <property type="entry name" value="KINESIN_MOTOR_1"/>
    <property type="match status" value="1"/>
</dbReference>
<keyword evidence="4 6" id="KW-0067">ATP-binding</keyword>
<keyword evidence="3 6" id="KW-0547">Nucleotide-binding</keyword>
<evidence type="ECO:0000256" key="3">
    <source>
        <dbReference type="ARBA" id="ARBA00022741"/>
    </source>
</evidence>
<dbReference type="GO" id="GO:0005874">
    <property type="term" value="C:microtubule"/>
    <property type="evidence" value="ECO:0007669"/>
    <property type="project" value="UniProtKB-KW"/>
</dbReference>
<dbReference type="SUPFAM" id="SSF52540">
    <property type="entry name" value="P-loop containing nucleoside triphosphate hydrolases"/>
    <property type="match status" value="1"/>
</dbReference>
<feature type="region of interest" description="Disordered" evidence="8">
    <location>
        <begin position="509"/>
        <end position="530"/>
    </location>
</feature>
<gene>
    <name evidence="10" type="ORF">BSAL_25760</name>
</gene>
<feature type="region of interest" description="Disordered" evidence="8">
    <location>
        <begin position="370"/>
        <end position="419"/>
    </location>
</feature>
<evidence type="ECO:0000256" key="1">
    <source>
        <dbReference type="ARBA" id="ARBA00004496"/>
    </source>
</evidence>
<evidence type="ECO:0000256" key="8">
    <source>
        <dbReference type="SAM" id="MobiDB-lite"/>
    </source>
</evidence>
<sequence>MSLGSPKTIQVYLRVRPPIGNEIMDHACDRIEFPAHTTDTVILELPLLSKVSNPRYQFTHVFRPESTQRDVYERFGAPAVAAALNGEHGVLVAYGQTASGKTHTMAGPNGVVYQSVRALWDAMTLDGTHDYDVSASAIEIYADEMINMGLASKPKMKFHQRGAALISVSSEDATIKLFEEATARREVASTAMNARSSRSHLVFTIHVLRRPAPGDTTALDGELMICDLAGSERLGKTESTGKQRDEGIAINLSLLSLGNVVSALARGESVVRYRDSVLTRLLQEALSGQGNTSFLVAASPSDHNINETWHAIEFGQRARGLAQNSKKHEILNYQSLYQDALEDISALQKQLRESNEMIARLEADVKRLSGASNSRGRSGDRFGGSSTSSSRSSSSSSRAATSADYVSSRRDASPPIDEGGEAAVAATIAPRAGSNALSAAALMVEIEDLRGQLDMAFEVIECQHDDIRKLEYLLESEHDQRRTMSEEYAATSENVVRIKAVLEDILSKSGGSPRVTASSSPASFRRGNSRRLVMDDERSPQQQLNFNESAIVEDEGNGTSPLVENNDVPWVKHRRSSKNDTCCTLM</sequence>
<evidence type="ECO:0000256" key="5">
    <source>
        <dbReference type="ARBA" id="ARBA00023054"/>
    </source>
</evidence>
<dbReference type="VEuPathDB" id="TriTrypDB:BSAL_25760"/>
<organism evidence="10 11">
    <name type="scientific">Bodo saltans</name>
    <name type="common">Flagellated protozoan</name>
    <dbReference type="NCBI Taxonomy" id="75058"/>
    <lineage>
        <taxon>Eukaryota</taxon>
        <taxon>Discoba</taxon>
        <taxon>Euglenozoa</taxon>
        <taxon>Kinetoplastea</taxon>
        <taxon>Metakinetoplastina</taxon>
        <taxon>Eubodonida</taxon>
        <taxon>Bodonidae</taxon>
        <taxon>Bodo</taxon>
    </lineage>
</organism>
<protein>
    <recommendedName>
        <fullName evidence="7">Kinesin-like protein</fullName>
    </recommendedName>
</protein>
<name>A0A0S4JLW3_BODSA</name>
<dbReference type="SMART" id="SM00129">
    <property type="entry name" value="KISc"/>
    <property type="match status" value="1"/>
</dbReference>
<dbReference type="PANTHER" id="PTHR47969:SF15">
    <property type="entry name" value="CHROMOSOME-ASSOCIATED KINESIN KIF4A-RELATED"/>
    <property type="match status" value="1"/>
</dbReference>
<dbReference type="EMBL" id="CYKH01001806">
    <property type="protein sequence ID" value="CUG90253.1"/>
    <property type="molecule type" value="Genomic_DNA"/>
</dbReference>
<proteinExistence type="inferred from homology"/>
<dbReference type="GO" id="GO:0008017">
    <property type="term" value="F:microtubule binding"/>
    <property type="evidence" value="ECO:0007669"/>
    <property type="project" value="InterPro"/>
</dbReference>
<evidence type="ECO:0000256" key="2">
    <source>
        <dbReference type="ARBA" id="ARBA00022490"/>
    </source>
</evidence>
<evidence type="ECO:0000256" key="7">
    <source>
        <dbReference type="RuleBase" id="RU000394"/>
    </source>
</evidence>
<dbReference type="GO" id="GO:0005875">
    <property type="term" value="C:microtubule associated complex"/>
    <property type="evidence" value="ECO:0007669"/>
    <property type="project" value="TreeGrafter"/>
</dbReference>
<reference evidence="11" key="1">
    <citation type="submission" date="2015-09" db="EMBL/GenBank/DDBJ databases">
        <authorList>
            <consortium name="Pathogen Informatics"/>
        </authorList>
    </citation>
    <scope>NUCLEOTIDE SEQUENCE [LARGE SCALE GENOMIC DNA]</scope>
    <source>
        <strain evidence="11">Lake Konstanz</strain>
    </source>
</reference>
<dbReference type="InterPro" id="IPR001752">
    <property type="entry name" value="Kinesin_motor_dom"/>
</dbReference>
<dbReference type="GO" id="GO:0007018">
    <property type="term" value="P:microtubule-based movement"/>
    <property type="evidence" value="ECO:0007669"/>
    <property type="project" value="InterPro"/>
</dbReference>
<feature type="binding site" evidence="6">
    <location>
        <begin position="95"/>
        <end position="102"/>
    </location>
    <ligand>
        <name>ATP</name>
        <dbReference type="ChEBI" id="CHEBI:30616"/>
    </ligand>
</feature>
<dbReference type="GO" id="GO:0005737">
    <property type="term" value="C:cytoplasm"/>
    <property type="evidence" value="ECO:0007669"/>
    <property type="project" value="UniProtKB-SubCell"/>
</dbReference>
<dbReference type="InterPro" id="IPR036961">
    <property type="entry name" value="Kinesin_motor_dom_sf"/>
</dbReference>
<evidence type="ECO:0000313" key="11">
    <source>
        <dbReference type="Proteomes" id="UP000051952"/>
    </source>
</evidence>
<dbReference type="InterPro" id="IPR019821">
    <property type="entry name" value="Kinesin_motor_CS"/>
</dbReference>
<evidence type="ECO:0000313" key="10">
    <source>
        <dbReference type="EMBL" id="CUG90253.1"/>
    </source>
</evidence>
<dbReference type="PROSITE" id="PS50067">
    <property type="entry name" value="KINESIN_MOTOR_2"/>
    <property type="match status" value="1"/>
</dbReference>
<evidence type="ECO:0000256" key="4">
    <source>
        <dbReference type="ARBA" id="ARBA00022840"/>
    </source>
</evidence>
<dbReference type="OMA" id="NDMHFKL"/>
<dbReference type="Gene3D" id="3.40.850.10">
    <property type="entry name" value="Kinesin motor domain"/>
    <property type="match status" value="1"/>
</dbReference>
<dbReference type="InterPro" id="IPR027640">
    <property type="entry name" value="Kinesin-like_fam"/>
</dbReference>
<dbReference type="InterPro" id="IPR027417">
    <property type="entry name" value="P-loop_NTPase"/>
</dbReference>
<feature type="compositionally biased region" description="Low complexity" evidence="8">
    <location>
        <begin position="383"/>
        <end position="398"/>
    </location>
</feature>
<keyword evidence="6 7" id="KW-0505">Motor protein</keyword>
<comment type="subcellular location">
    <subcellularLocation>
        <location evidence="1">Cytoplasm</location>
    </subcellularLocation>
</comment>
<dbReference type="PANTHER" id="PTHR47969">
    <property type="entry name" value="CHROMOSOME-ASSOCIATED KINESIN KIF4A-RELATED"/>
    <property type="match status" value="1"/>
</dbReference>
<dbReference type="Proteomes" id="UP000051952">
    <property type="component" value="Unassembled WGS sequence"/>
</dbReference>
<accession>A0A0S4JLW3</accession>
<dbReference type="PRINTS" id="PR00380">
    <property type="entry name" value="KINESINHEAVY"/>
</dbReference>
<keyword evidence="5" id="KW-0175">Coiled coil</keyword>
<evidence type="ECO:0000259" key="9">
    <source>
        <dbReference type="PROSITE" id="PS50067"/>
    </source>
</evidence>
<keyword evidence="7" id="KW-0493">Microtubule</keyword>